<evidence type="ECO:0000256" key="2">
    <source>
        <dbReference type="ARBA" id="ARBA00022840"/>
    </source>
</evidence>
<dbReference type="Pfam" id="PF00069">
    <property type="entry name" value="Pkinase"/>
    <property type="match status" value="1"/>
</dbReference>
<keyword evidence="4" id="KW-0723">Serine/threonine-protein kinase</keyword>
<dbReference type="PROSITE" id="PS00107">
    <property type="entry name" value="PROTEIN_KINASE_ATP"/>
    <property type="match status" value="1"/>
</dbReference>
<dbReference type="InterPro" id="IPR011009">
    <property type="entry name" value="Kinase-like_dom_sf"/>
</dbReference>
<dbReference type="PANTHER" id="PTHR44167:SF30">
    <property type="entry name" value="PHOSPHORYLASE KINASE"/>
    <property type="match status" value="1"/>
</dbReference>
<name>A0A1Z5JDU4_FISSO</name>
<dbReference type="PROSITE" id="PS00108">
    <property type="entry name" value="PROTEIN_KINASE_ST"/>
    <property type="match status" value="1"/>
</dbReference>
<dbReference type="EMBL" id="BDSP01000048">
    <property type="protein sequence ID" value="GAX12052.1"/>
    <property type="molecule type" value="Genomic_DNA"/>
</dbReference>
<dbReference type="GO" id="GO:0004674">
    <property type="term" value="F:protein serine/threonine kinase activity"/>
    <property type="evidence" value="ECO:0007669"/>
    <property type="project" value="UniProtKB-KW"/>
</dbReference>
<keyword evidence="1 3" id="KW-0547">Nucleotide-binding</keyword>
<comment type="similarity">
    <text evidence="4">Belongs to the protein kinase superfamily.</text>
</comment>
<organism evidence="6 7">
    <name type="scientific">Fistulifera solaris</name>
    <name type="common">Oleaginous diatom</name>
    <dbReference type="NCBI Taxonomy" id="1519565"/>
    <lineage>
        <taxon>Eukaryota</taxon>
        <taxon>Sar</taxon>
        <taxon>Stramenopiles</taxon>
        <taxon>Ochrophyta</taxon>
        <taxon>Bacillariophyta</taxon>
        <taxon>Bacillariophyceae</taxon>
        <taxon>Bacillariophycidae</taxon>
        <taxon>Naviculales</taxon>
        <taxon>Naviculaceae</taxon>
        <taxon>Fistulifera</taxon>
    </lineage>
</organism>
<keyword evidence="4" id="KW-0808">Transferase</keyword>
<dbReference type="InParanoid" id="A0A1Z5JDU4"/>
<dbReference type="InterPro" id="IPR017441">
    <property type="entry name" value="Protein_kinase_ATP_BS"/>
</dbReference>
<evidence type="ECO:0000313" key="6">
    <source>
        <dbReference type="EMBL" id="GAX12052.1"/>
    </source>
</evidence>
<dbReference type="Proteomes" id="UP000198406">
    <property type="component" value="Unassembled WGS sequence"/>
</dbReference>
<evidence type="ECO:0000259" key="5">
    <source>
        <dbReference type="PROSITE" id="PS50011"/>
    </source>
</evidence>
<evidence type="ECO:0000256" key="3">
    <source>
        <dbReference type="PROSITE-ProRule" id="PRU10141"/>
    </source>
</evidence>
<dbReference type="OrthoDB" id="5979581at2759"/>
<dbReference type="Gene3D" id="1.10.510.10">
    <property type="entry name" value="Transferase(Phosphotransferase) domain 1"/>
    <property type="match status" value="2"/>
</dbReference>
<reference evidence="6 7" key="1">
    <citation type="journal article" date="2015" name="Plant Cell">
        <title>Oil accumulation by the oleaginous diatom Fistulifera solaris as revealed by the genome and transcriptome.</title>
        <authorList>
            <person name="Tanaka T."/>
            <person name="Maeda Y."/>
            <person name="Veluchamy A."/>
            <person name="Tanaka M."/>
            <person name="Abida H."/>
            <person name="Marechal E."/>
            <person name="Bowler C."/>
            <person name="Muto M."/>
            <person name="Sunaga Y."/>
            <person name="Tanaka M."/>
            <person name="Yoshino T."/>
            <person name="Taniguchi T."/>
            <person name="Fukuda Y."/>
            <person name="Nemoto M."/>
            <person name="Matsumoto M."/>
            <person name="Wong P.S."/>
            <person name="Aburatani S."/>
            <person name="Fujibuchi W."/>
        </authorList>
    </citation>
    <scope>NUCLEOTIDE SEQUENCE [LARGE SCALE GENOMIC DNA]</scope>
    <source>
        <strain evidence="6 7">JPCC DA0580</strain>
    </source>
</reference>
<evidence type="ECO:0000313" key="7">
    <source>
        <dbReference type="Proteomes" id="UP000198406"/>
    </source>
</evidence>
<protein>
    <recommendedName>
        <fullName evidence="5">Protein kinase domain-containing protein</fullName>
    </recommendedName>
</protein>
<feature type="domain" description="Protein kinase" evidence="5">
    <location>
        <begin position="15"/>
        <end position="379"/>
    </location>
</feature>
<dbReference type="AlphaFoldDB" id="A0A1Z5JDU4"/>
<evidence type="ECO:0000256" key="1">
    <source>
        <dbReference type="ARBA" id="ARBA00022741"/>
    </source>
</evidence>
<comment type="caution">
    <text evidence="6">The sequence shown here is derived from an EMBL/GenBank/DDBJ whole genome shotgun (WGS) entry which is preliminary data.</text>
</comment>
<dbReference type="PROSITE" id="PS50011">
    <property type="entry name" value="PROTEIN_KINASE_DOM"/>
    <property type="match status" value="1"/>
</dbReference>
<keyword evidence="4" id="KW-0418">Kinase</keyword>
<dbReference type="GO" id="GO:0005524">
    <property type="term" value="F:ATP binding"/>
    <property type="evidence" value="ECO:0007669"/>
    <property type="project" value="UniProtKB-UniRule"/>
</dbReference>
<gene>
    <name evidence="6" type="ORF">FisN_8Lh154</name>
</gene>
<dbReference type="SUPFAM" id="SSF56112">
    <property type="entry name" value="Protein kinase-like (PK-like)"/>
    <property type="match status" value="1"/>
</dbReference>
<accession>A0A1Z5JDU4</accession>
<keyword evidence="7" id="KW-1185">Reference proteome</keyword>
<keyword evidence="2 3" id="KW-0067">ATP-binding</keyword>
<dbReference type="GO" id="GO:0005634">
    <property type="term" value="C:nucleus"/>
    <property type="evidence" value="ECO:0007669"/>
    <property type="project" value="TreeGrafter"/>
</dbReference>
<sequence>MIPPHEWPDEVVQQYEAIRPVGKGGFASVVLAKHKDTGHKVAMKIVVSTNRQQMGYCNRELDILKELHHPNIMKLIDHWQPSEYCAVMALSYSPGPTLLQLLRYRGALNFVFARVIIAQLVDAILYLHSRAVVHRDIKPDNLIVSGASLEQDEIWDSSTSESDSDYKVLVQKWHLTLIDFGFARALTPEDIKKKPPKEDIAQLDLDASFRRKRKTLSTADPDLSVGSTRSMSSDLNRSRHLMRKMSALGNRAFAAPEITDRIQDQDLSQHDVFNATDTLSSHVSYYGLQVDAYAVGRTMMYCLTGASPNEDVNELIALNNQPLFVIFRMLGCCRTKEQSVRYRRVSQIPDEPLHLMKGLLLVDPQQRKTLRMARQLPYIDNILQNLDRPNVKKEIEFLSFVKIHPAEAANDNHNSEVTS</sequence>
<dbReference type="GO" id="GO:0044773">
    <property type="term" value="P:mitotic DNA damage checkpoint signaling"/>
    <property type="evidence" value="ECO:0007669"/>
    <property type="project" value="TreeGrafter"/>
</dbReference>
<proteinExistence type="inferred from homology"/>
<feature type="binding site" evidence="3">
    <location>
        <position position="44"/>
    </location>
    <ligand>
        <name>ATP</name>
        <dbReference type="ChEBI" id="CHEBI:30616"/>
    </ligand>
</feature>
<dbReference type="SMART" id="SM00220">
    <property type="entry name" value="S_TKc"/>
    <property type="match status" value="1"/>
</dbReference>
<dbReference type="InterPro" id="IPR008271">
    <property type="entry name" value="Ser/Thr_kinase_AS"/>
</dbReference>
<dbReference type="PANTHER" id="PTHR44167">
    <property type="entry name" value="OVARIAN-SPECIFIC SERINE/THREONINE-PROTEIN KINASE LOK-RELATED"/>
    <property type="match status" value="1"/>
</dbReference>
<evidence type="ECO:0000256" key="4">
    <source>
        <dbReference type="RuleBase" id="RU000304"/>
    </source>
</evidence>
<dbReference type="InterPro" id="IPR000719">
    <property type="entry name" value="Prot_kinase_dom"/>
</dbReference>